<organism evidence="6 7">
    <name type="scientific">Spirobacillus cienkowskii</name>
    <dbReference type="NCBI Taxonomy" id="495820"/>
    <lineage>
        <taxon>Bacteria</taxon>
        <taxon>Pseudomonadati</taxon>
        <taxon>Bdellovibrionota</taxon>
        <taxon>Oligoflexia</taxon>
        <taxon>Silvanigrellales</taxon>
        <taxon>Spirobacillus</taxon>
    </lineage>
</organism>
<evidence type="ECO:0000256" key="4">
    <source>
        <dbReference type="PROSITE-ProRule" id="PRU00409"/>
    </source>
</evidence>
<evidence type="ECO:0000313" key="6">
    <source>
        <dbReference type="EMBL" id="RDB35390.1"/>
    </source>
</evidence>
<keyword evidence="7" id="KW-1185">Reference proteome</keyword>
<name>A0A369KPU5_9BACT</name>
<dbReference type="Pfam" id="PF18603">
    <property type="entry name" value="LAL_C2"/>
    <property type="match status" value="1"/>
</dbReference>
<keyword evidence="1" id="KW-0436">Ligase</keyword>
<proteinExistence type="predicted"/>
<dbReference type="Proteomes" id="UP000253934">
    <property type="component" value="Unassembled WGS sequence"/>
</dbReference>
<evidence type="ECO:0000259" key="5">
    <source>
        <dbReference type="PROSITE" id="PS50975"/>
    </source>
</evidence>
<feature type="domain" description="ATP-grasp" evidence="5">
    <location>
        <begin position="116"/>
        <end position="317"/>
    </location>
</feature>
<reference evidence="6" key="1">
    <citation type="submission" date="2018-04" db="EMBL/GenBank/DDBJ databases">
        <title>Draft genome sequence of the Candidatus Spirobacillus cienkowskii, a pathogen of freshwater Daphnia species, reconstructed from hemolymph metagenomic reads.</title>
        <authorList>
            <person name="Bresciani L."/>
            <person name="Lemos L.N."/>
            <person name="Wale N."/>
            <person name="Lin J.Y."/>
            <person name="Fernandes G.R."/>
            <person name="Duffy M.A."/>
            <person name="Rodrigues J.M."/>
        </authorList>
    </citation>
    <scope>NUCLEOTIDE SEQUENCE [LARGE SCALE GENOMIC DNA]</scope>
    <source>
        <strain evidence="6">Binning01</strain>
    </source>
</reference>
<dbReference type="Gene3D" id="3.30.470.20">
    <property type="entry name" value="ATP-grasp fold, B domain"/>
    <property type="match status" value="1"/>
</dbReference>
<dbReference type="PROSITE" id="PS00867">
    <property type="entry name" value="CPSASE_2"/>
    <property type="match status" value="1"/>
</dbReference>
<protein>
    <submittedName>
        <fullName evidence="6">ATP-grasp domain-containing protein</fullName>
    </submittedName>
</protein>
<dbReference type="GO" id="GO:0046872">
    <property type="term" value="F:metal ion binding"/>
    <property type="evidence" value="ECO:0007669"/>
    <property type="project" value="InterPro"/>
</dbReference>
<evidence type="ECO:0000256" key="2">
    <source>
        <dbReference type="ARBA" id="ARBA00022741"/>
    </source>
</evidence>
<gene>
    <name evidence="6" type="ORF">DCC88_10305</name>
</gene>
<evidence type="ECO:0000256" key="3">
    <source>
        <dbReference type="ARBA" id="ARBA00022840"/>
    </source>
</evidence>
<dbReference type="InterPro" id="IPR040570">
    <property type="entry name" value="LAL_C2"/>
</dbReference>
<dbReference type="PANTHER" id="PTHR43585:SF2">
    <property type="entry name" value="ATP-GRASP ENZYME FSQD"/>
    <property type="match status" value="1"/>
</dbReference>
<evidence type="ECO:0000313" key="7">
    <source>
        <dbReference type="Proteomes" id="UP000253934"/>
    </source>
</evidence>
<dbReference type="Pfam" id="PF13535">
    <property type="entry name" value="ATP-grasp_4"/>
    <property type="match status" value="1"/>
</dbReference>
<dbReference type="InterPro" id="IPR041472">
    <property type="entry name" value="BL00235/CARNS1_N"/>
</dbReference>
<dbReference type="EMBL" id="QOVW01000087">
    <property type="protein sequence ID" value="RDB35390.1"/>
    <property type="molecule type" value="Genomic_DNA"/>
</dbReference>
<evidence type="ECO:0000256" key="1">
    <source>
        <dbReference type="ARBA" id="ARBA00022598"/>
    </source>
</evidence>
<dbReference type="InterPro" id="IPR005479">
    <property type="entry name" value="CPAse_ATP-bd"/>
</dbReference>
<dbReference type="AlphaFoldDB" id="A0A369KPU5"/>
<comment type="caution">
    <text evidence="6">The sequence shown here is derived from an EMBL/GenBank/DDBJ whole genome shotgun (WGS) entry which is preliminary data.</text>
</comment>
<dbReference type="InterPro" id="IPR011761">
    <property type="entry name" value="ATP-grasp"/>
</dbReference>
<accession>A0A369KPU5</accession>
<keyword evidence="2 4" id="KW-0547">Nucleotide-binding</keyword>
<dbReference type="Pfam" id="PF18130">
    <property type="entry name" value="ATPgrasp_N"/>
    <property type="match status" value="1"/>
</dbReference>
<dbReference type="PANTHER" id="PTHR43585">
    <property type="entry name" value="FUMIPYRROLE BIOSYNTHESIS PROTEIN C"/>
    <property type="match status" value="1"/>
</dbReference>
<sequence>MECIIFVEASQTGAGEVACAYAKNSGYFVILFCKSILNYKQNIFKNCDSVVEIDTTKISELIHETDKLRQKFSIKAVTTTSDFFVVQTAQLCEYLNLPGNSSYSVENIKNKLKMRNEIEKFKPELNPQYFHALSLEDAIKFATNNSFPFIAKPINGNDSLHVKKISNTHDLQKYFHDRNHWGVDVSGQNFQSGVLLESYVQGTEFCLDLLKSFSGKLILIGAFKKMLAGTEQGYFIKIGASFPASSIETDLLFKEISPLVEHMGFAVGAINIDCKIENGKVKVLEMNPRLVGDQMGSHMIEIATGLNPAHAIVDVSCGKDIIWQPKKIRGAAIHRLTMPYAGYFAGLYNLEHLKKMEHVESVNILGEIGKWIEPASSNQGVIGSVIVSHETEELAMNLACEIASHIEVKVDILPTTYTCNELINQIQDNNY</sequence>
<dbReference type="PROSITE" id="PS50975">
    <property type="entry name" value="ATP_GRASP"/>
    <property type="match status" value="1"/>
</dbReference>
<keyword evidence="3 4" id="KW-0067">ATP-binding</keyword>
<dbReference type="Gene3D" id="3.40.50.20">
    <property type="match status" value="1"/>
</dbReference>
<dbReference type="SUPFAM" id="SSF56059">
    <property type="entry name" value="Glutathione synthetase ATP-binding domain-like"/>
    <property type="match status" value="1"/>
</dbReference>
<dbReference type="InterPro" id="IPR052032">
    <property type="entry name" value="ATP-dep_AA_Ligase"/>
</dbReference>
<dbReference type="GO" id="GO:0005524">
    <property type="term" value="F:ATP binding"/>
    <property type="evidence" value="ECO:0007669"/>
    <property type="project" value="UniProtKB-UniRule"/>
</dbReference>
<dbReference type="GO" id="GO:0016874">
    <property type="term" value="F:ligase activity"/>
    <property type="evidence" value="ECO:0007669"/>
    <property type="project" value="UniProtKB-KW"/>
</dbReference>